<accession>A0A9W6V9L3</accession>
<proteinExistence type="predicted"/>
<gene>
    <name evidence="2" type="ORF">Aglo03_60860</name>
</gene>
<keyword evidence="3" id="KW-1185">Reference proteome</keyword>
<evidence type="ECO:0000313" key="2">
    <source>
        <dbReference type="EMBL" id="GLW95270.1"/>
    </source>
</evidence>
<reference evidence="2" key="1">
    <citation type="submission" date="2023-02" db="EMBL/GenBank/DDBJ databases">
        <title>Actinokineospora globicatena NBRC 15670.</title>
        <authorList>
            <person name="Ichikawa N."/>
            <person name="Sato H."/>
            <person name="Tonouchi N."/>
        </authorList>
    </citation>
    <scope>NUCLEOTIDE SEQUENCE</scope>
    <source>
        <strain evidence="2">NBRC 15670</strain>
    </source>
</reference>
<sequence>MGFTCVIHKLREVFRRGGGEPPLGRRVGAGRGGWAVTVRLPFPGAWRVDGDHSATVRRSLSGVIGVGRSAHRVDGRWDRGGDLPHMIGSSTDTVGGATREVRHGRLVE</sequence>
<dbReference type="AlphaFoldDB" id="A0A9W6V9L3"/>
<dbReference type="EMBL" id="BSSD01000013">
    <property type="protein sequence ID" value="GLW95270.1"/>
    <property type="molecule type" value="Genomic_DNA"/>
</dbReference>
<feature type="region of interest" description="Disordered" evidence="1">
    <location>
        <begin position="75"/>
        <end position="108"/>
    </location>
</feature>
<organism evidence="2 3">
    <name type="scientific">Actinokineospora globicatena</name>
    <dbReference type="NCBI Taxonomy" id="103729"/>
    <lineage>
        <taxon>Bacteria</taxon>
        <taxon>Bacillati</taxon>
        <taxon>Actinomycetota</taxon>
        <taxon>Actinomycetes</taxon>
        <taxon>Pseudonocardiales</taxon>
        <taxon>Pseudonocardiaceae</taxon>
        <taxon>Actinokineospora</taxon>
    </lineage>
</organism>
<name>A0A9W6V9L3_9PSEU</name>
<dbReference type="Proteomes" id="UP001165042">
    <property type="component" value="Unassembled WGS sequence"/>
</dbReference>
<feature type="compositionally biased region" description="Basic and acidic residues" evidence="1">
    <location>
        <begin position="99"/>
        <end position="108"/>
    </location>
</feature>
<evidence type="ECO:0000256" key="1">
    <source>
        <dbReference type="SAM" id="MobiDB-lite"/>
    </source>
</evidence>
<evidence type="ECO:0000313" key="3">
    <source>
        <dbReference type="Proteomes" id="UP001165042"/>
    </source>
</evidence>
<comment type="caution">
    <text evidence="2">The sequence shown here is derived from an EMBL/GenBank/DDBJ whole genome shotgun (WGS) entry which is preliminary data.</text>
</comment>
<protein>
    <submittedName>
        <fullName evidence="2">Uncharacterized protein</fullName>
    </submittedName>
</protein>